<dbReference type="PROSITE" id="PS00217">
    <property type="entry name" value="SUGAR_TRANSPORT_2"/>
    <property type="match status" value="1"/>
</dbReference>
<dbReference type="SUPFAM" id="SSF103473">
    <property type="entry name" value="MFS general substrate transporter"/>
    <property type="match status" value="1"/>
</dbReference>
<evidence type="ECO:0000256" key="2">
    <source>
        <dbReference type="ARBA" id="ARBA00022448"/>
    </source>
</evidence>
<dbReference type="PANTHER" id="PTHR43045">
    <property type="entry name" value="SHIKIMATE TRANSPORTER"/>
    <property type="match status" value="1"/>
</dbReference>
<dbReference type="PROSITE" id="PS50850">
    <property type="entry name" value="MFS"/>
    <property type="match status" value="1"/>
</dbReference>
<feature type="transmembrane region" description="Helical" evidence="7">
    <location>
        <begin position="380"/>
        <end position="400"/>
    </location>
</feature>
<feature type="domain" description="Major facilitator superfamily (MFS) profile" evidence="8">
    <location>
        <begin position="21"/>
        <end position="431"/>
    </location>
</feature>
<feature type="transmembrane region" description="Helical" evidence="7">
    <location>
        <begin position="124"/>
        <end position="149"/>
    </location>
</feature>
<dbReference type="PROSITE" id="PS00216">
    <property type="entry name" value="SUGAR_TRANSPORT_1"/>
    <property type="match status" value="1"/>
</dbReference>
<evidence type="ECO:0000256" key="4">
    <source>
        <dbReference type="ARBA" id="ARBA00022692"/>
    </source>
</evidence>
<evidence type="ECO:0000256" key="7">
    <source>
        <dbReference type="SAM" id="Phobius"/>
    </source>
</evidence>
<evidence type="ECO:0000256" key="5">
    <source>
        <dbReference type="ARBA" id="ARBA00022989"/>
    </source>
</evidence>
<dbReference type="OrthoDB" id="9783227at2"/>
<dbReference type="GO" id="GO:0005886">
    <property type="term" value="C:plasma membrane"/>
    <property type="evidence" value="ECO:0007669"/>
    <property type="project" value="UniProtKB-SubCell"/>
</dbReference>
<feature type="transmembrane region" description="Helical" evidence="7">
    <location>
        <begin position="345"/>
        <end position="368"/>
    </location>
</feature>
<keyword evidence="6 7" id="KW-0472">Membrane</keyword>
<dbReference type="Proteomes" id="UP000183635">
    <property type="component" value="Unassembled WGS sequence"/>
</dbReference>
<evidence type="ECO:0000256" key="1">
    <source>
        <dbReference type="ARBA" id="ARBA00004651"/>
    </source>
</evidence>
<dbReference type="Pfam" id="PF00083">
    <property type="entry name" value="Sugar_tr"/>
    <property type="match status" value="2"/>
</dbReference>
<dbReference type="GO" id="GO:0022857">
    <property type="term" value="F:transmembrane transporter activity"/>
    <property type="evidence" value="ECO:0007669"/>
    <property type="project" value="InterPro"/>
</dbReference>
<name>A0A1I3DSX8_9RHOB</name>
<feature type="transmembrane region" description="Helical" evidence="7">
    <location>
        <begin position="59"/>
        <end position="82"/>
    </location>
</feature>
<evidence type="ECO:0000256" key="3">
    <source>
        <dbReference type="ARBA" id="ARBA00022475"/>
    </source>
</evidence>
<gene>
    <name evidence="9" type="ORF">SAMN04488021_1421</name>
</gene>
<feature type="transmembrane region" description="Helical" evidence="7">
    <location>
        <begin position="261"/>
        <end position="279"/>
    </location>
</feature>
<dbReference type="InterPro" id="IPR020846">
    <property type="entry name" value="MFS_dom"/>
</dbReference>
<keyword evidence="5 7" id="KW-1133">Transmembrane helix</keyword>
<dbReference type="EMBL" id="FOPU01000042">
    <property type="protein sequence ID" value="SFH89816.1"/>
    <property type="molecule type" value="Genomic_DNA"/>
</dbReference>
<feature type="transmembrane region" description="Helical" evidence="7">
    <location>
        <begin position="406"/>
        <end position="425"/>
    </location>
</feature>
<dbReference type="Gene3D" id="1.20.1250.20">
    <property type="entry name" value="MFS general substrate transporter like domains"/>
    <property type="match status" value="1"/>
</dbReference>
<feature type="transmembrane region" description="Helical" evidence="7">
    <location>
        <begin position="285"/>
        <end position="303"/>
    </location>
</feature>
<feature type="transmembrane region" description="Helical" evidence="7">
    <location>
        <begin position="194"/>
        <end position="213"/>
    </location>
</feature>
<protein>
    <submittedName>
        <fullName evidence="9">Predicted arabinose efflux permease, MFS family</fullName>
    </submittedName>
</protein>
<dbReference type="STRING" id="34004.SAMN04488021_1421"/>
<dbReference type="InterPro" id="IPR005829">
    <property type="entry name" value="Sugar_transporter_CS"/>
</dbReference>
<accession>A0A1I3DSX8</accession>
<keyword evidence="10" id="KW-1185">Reference proteome</keyword>
<organism evidence="9 10">
    <name type="scientific">Paracoccus aminovorans</name>
    <dbReference type="NCBI Taxonomy" id="34004"/>
    <lineage>
        <taxon>Bacteria</taxon>
        <taxon>Pseudomonadati</taxon>
        <taxon>Pseudomonadota</taxon>
        <taxon>Alphaproteobacteria</taxon>
        <taxon>Rhodobacterales</taxon>
        <taxon>Paracoccaceae</taxon>
        <taxon>Paracoccus</taxon>
    </lineage>
</organism>
<feature type="transmembrane region" description="Helical" evidence="7">
    <location>
        <begin position="315"/>
        <end position="333"/>
    </location>
</feature>
<evidence type="ECO:0000256" key="6">
    <source>
        <dbReference type="ARBA" id="ARBA00023136"/>
    </source>
</evidence>
<dbReference type="InterPro" id="IPR005828">
    <property type="entry name" value="MFS_sugar_transport-like"/>
</dbReference>
<evidence type="ECO:0000313" key="9">
    <source>
        <dbReference type="EMBL" id="SFH89816.1"/>
    </source>
</evidence>
<comment type="subcellular location">
    <subcellularLocation>
        <location evidence="1">Cell membrane</location>
        <topology evidence="1">Multi-pass membrane protein</topology>
    </subcellularLocation>
</comment>
<proteinExistence type="predicted"/>
<feature type="transmembrane region" description="Helical" evidence="7">
    <location>
        <begin position="94"/>
        <end position="112"/>
    </location>
</feature>
<keyword evidence="2" id="KW-0813">Transport</keyword>
<dbReference type="PANTHER" id="PTHR43045:SF1">
    <property type="entry name" value="SHIKIMATE TRANSPORTER"/>
    <property type="match status" value="1"/>
</dbReference>
<feature type="transmembrane region" description="Helical" evidence="7">
    <location>
        <begin position="170"/>
        <end position="188"/>
    </location>
</feature>
<feature type="transmembrane region" description="Helical" evidence="7">
    <location>
        <begin position="21"/>
        <end position="47"/>
    </location>
</feature>
<dbReference type="InterPro" id="IPR036259">
    <property type="entry name" value="MFS_trans_sf"/>
</dbReference>
<keyword evidence="4 7" id="KW-0812">Transmembrane</keyword>
<sequence>MGLASSGSAPVAQQQKSSIRLLFAASMGTVIEWYDFAIFAFCAALVFNSAFFPEVDPVTGVIAALSAQAVGFVARPVGGWFFGVLGDRIGRKKALVLSLYLMGGATVAMGLLPTYAQIGILAPLLLLVLRLLQGFAIGGESTGALVLIAESLPAKQRGLWTGFPMVGGPAGNVLATGVIGAVIGYFGSDGFTEWGWRIPFLMSALLILLGIWVRRKVEESPAFINLQENKAEVVKAPLREALSTQGHNMLRVLLVKSGESALFYLFSTFFIVLATVFLKSPREDALNALFTASIVEVLVILAAGATADRIGRRTVTLVGLIGGILAGFWLFSLEPGASGADLTRATILTLTFHGIIVGGMSAYFTELFPARVRYTAMSTSYSAATVLGGALAPIIGTWLLNSFGTPFAVAVYAAMMAIPAIIVMFTTPETRGRDLVQ</sequence>
<reference evidence="9 10" key="1">
    <citation type="submission" date="2016-10" db="EMBL/GenBank/DDBJ databases">
        <authorList>
            <person name="de Groot N.N."/>
        </authorList>
    </citation>
    <scope>NUCLEOTIDE SEQUENCE [LARGE SCALE GENOMIC DNA]</scope>
    <source>
        <strain evidence="9 10">DSM 8537</strain>
    </source>
</reference>
<keyword evidence="3" id="KW-1003">Cell membrane</keyword>
<dbReference type="AlphaFoldDB" id="A0A1I3DSX8"/>
<evidence type="ECO:0000313" key="10">
    <source>
        <dbReference type="Proteomes" id="UP000183635"/>
    </source>
</evidence>
<dbReference type="RefSeq" id="WP_074970242.1">
    <property type="nucleotide sequence ID" value="NZ_CBCRYP010000064.1"/>
</dbReference>
<evidence type="ECO:0000259" key="8">
    <source>
        <dbReference type="PROSITE" id="PS50850"/>
    </source>
</evidence>